<keyword evidence="2" id="KW-0812">Transmembrane</keyword>
<name>C1LFS5_SCHJA</name>
<protein>
    <submittedName>
        <fullName evidence="3">Uncharacterized protein</fullName>
    </submittedName>
</protein>
<feature type="region of interest" description="Disordered" evidence="1">
    <location>
        <begin position="238"/>
        <end position="270"/>
    </location>
</feature>
<sequence length="430" mass="48711">MGTLVGQRCNLENNYTGSLGELNNCGYSLNSCEKLTEQNWDSESNNLSFSYWMSKSNQTLDLDNKSLNSSFMNSLALEMQDLSKTDIFTETSNNHHATNLTSLTQLLGLSRLMNFIMYKSRKTDTNNELTENVHQCSFTDYVFAQSQLERKARRRRHYPTFQTFSHSDSLDTSLASITEYTFTDFDVHSNLNTFETYFTGRCRRRHCNSESGLFLPEANLSSISLQDNEITNIECNNDDKQCSSNNITTSSHSEETQNNLSTNLDLNTNNTENVNTGCESEEDYPSPVNRQNESLITTTIENDDQFSLSTENQITTFTDEPHNETLIMKITNPVETDNEHSSLNDNLTVSVNHTLKKPLTGSLTTNNSGKLPKSVSFADEVGKSLTEIFILCDDDIYDGFSGIILICFFVHIAFHFLIFSIYLDAQQHPV</sequence>
<proteinExistence type="evidence at transcript level"/>
<evidence type="ECO:0000313" key="3">
    <source>
        <dbReference type="EMBL" id="CAX73553.1"/>
    </source>
</evidence>
<keyword evidence="2" id="KW-1133">Transmembrane helix</keyword>
<keyword evidence="2" id="KW-0472">Membrane</keyword>
<evidence type="ECO:0000256" key="1">
    <source>
        <dbReference type="SAM" id="MobiDB-lite"/>
    </source>
</evidence>
<evidence type="ECO:0000256" key="2">
    <source>
        <dbReference type="SAM" id="Phobius"/>
    </source>
</evidence>
<feature type="compositionally biased region" description="Polar residues" evidence="1">
    <location>
        <begin position="242"/>
        <end position="251"/>
    </location>
</feature>
<feature type="compositionally biased region" description="Low complexity" evidence="1">
    <location>
        <begin position="256"/>
        <end position="270"/>
    </location>
</feature>
<reference evidence="3" key="1">
    <citation type="journal article" date="2009" name="Nature">
        <title>The Schistosoma japonicum genome reveals features of host-parasite interplay.</title>
        <authorList>
            <person name="Liu F."/>
            <person name="Zhou Y."/>
            <person name="Wang Z.Q."/>
            <person name="Lu G."/>
            <person name="Zheng H."/>
            <person name="Brindley P.J."/>
            <person name="McManus D.P."/>
            <person name="Blair D."/>
            <person name="Zhang Q.H."/>
            <person name="Zhong Y."/>
            <person name="Wang S."/>
            <person name="Han Z.G."/>
            <person name="Chen Z."/>
        </authorList>
    </citation>
    <scope>NUCLEOTIDE SEQUENCE</scope>
    <source>
        <strain evidence="3">Anhui</strain>
    </source>
</reference>
<dbReference type="AlphaFoldDB" id="C1LFS5"/>
<feature type="transmembrane region" description="Helical" evidence="2">
    <location>
        <begin position="400"/>
        <end position="423"/>
    </location>
</feature>
<organism evidence="3">
    <name type="scientific">Schistosoma japonicum</name>
    <name type="common">Blood fluke</name>
    <dbReference type="NCBI Taxonomy" id="6182"/>
    <lineage>
        <taxon>Eukaryota</taxon>
        <taxon>Metazoa</taxon>
        <taxon>Spiralia</taxon>
        <taxon>Lophotrochozoa</taxon>
        <taxon>Platyhelminthes</taxon>
        <taxon>Trematoda</taxon>
        <taxon>Digenea</taxon>
        <taxon>Strigeidida</taxon>
        <taxon>Schistosomatoidea</taxon>
        <taxon>Schistosomatidae</taxon>
        <taxon>Schistosoma</taxon>
    </lineage>
</organism>
<reference evidence="3" key="2">
    <citation type="submission" date="2009-03" db="EMBL/GenBank/DDBJ databases">
        <authorList>
            <person name="Gang L."/>
        </authorList>
    </citation>
    <scope>NUCLEOTIDE SEQUENCE</scope>
    <source>
        <strain evidence="3">Anhui</strain>
    </source>
</reference>
<dbReference type="EMBL" id="FN317824">
    <property type="protein sequence ID" value="CAX73553.1"/>
    <property type="molecule type" value="mRNA"/>
</dbReference>
<accession>C1LFS5</accession>